<feature type="transmembrane region" description="Helical" evidence="2">
    <location>
        <begin position="321"/>
        <end position="341"/>
    </location>
</feature>
<feature type="transmembrane region" description="Helical" evidence="2">
    <location>
        <begin position="57"/>
        <end position="78"/>
    </location>
</feature>
<gene>
    <name evidence="3" type="ORF">H0H81_002259</name>
</gene>
<feature type="region of interest" description="Disordered" evidence="1">
    <location>
        <begin position="18"/>
        <end position="49"/>
    </location>
</feature>
<feature type="transmembrane region" description="Helical" evidence="2">
    <location>
        <begin position="385"/>
        <end position="408"/>
    </location>
</feature>
<reference evidence="3" key="1">
    <citation type="submission" date="2021-02" db="EMBL/GenBank/DDBJ databases">
        <authorList>
            <person name="Nieuwenhuis M."/>
            <person name="Van De Peppel L.J.J."/>
        </authorList>
    </citation>
    <scope>NUCLEOTIDE SEQUENCE</scope>
    <source>
        <strain evidence="3">D49</strain>
    </source>
</reference>
<feature type="transmembrane region" description="Helical" evidence="2">
    <location>
        <begin position="281"/>
        <end position="301"/>
    </location>
</feature>
<evidence type="ECO:0000256" key="2">
    <source>
        <dbReference type="SAM" id="Phobius"/>
    </source>
</evidence>
<evidence type="ECO:0000256" key="1">
    <source>
        <dbReference type="SAM" id="MobiDB-lite"/>
    </source>
</evidence>
<dbReference type="Proteomes" id="UP000717328">
    <property type="component" value="Unassembled WGS sequence"/>
</dbReference>
<keyword evidence="2" id="KW-0472">Membrane</keyword>
<feature type="transmembrane region" description="Helical" evidence="2">
    <location>
        <begin position="362"/>
        <end position="379"/>
    </location>
</feature>
<keyword evidence="2" id="KW-1133">Transmembrane helix</keyword>
<feature type="transmembrane region" description="Helical" evidence="2">
    <location>
        <begin position="135"/>
        <end position="156"/>
    </location>
</feature>
<sequence length="481" mass="52689">MLSALDSSSALILVHDDDDETSPLNFDSEIDDEDDEEDGSTPQFDVRRASTPPLGPGLVLLYLLVPYLKLGAMFIPHTETPLKYGLPALFAFAGLAAFAKHILYKLSRYTRTAELEDVILDICAKGRGKEQRRHLFRGLIRTGTGGLRVLLATVYLRESVQVLLPLLDNTVSITTRLRLTAIFAIIILPLSFAQSLASKPIVYTTWLSLVTYVAWLACITYAYLNKIPLVNSGWLRAGTFWQGLVTTAFAFTSSSTLSLYSSLRGSYQPMSTAKQSKFRSFKLLSILSVALAILLTFPLVIFSSNPHVPAPLVAPRQPALLAIPILNASNLLLGIPALLVTAPPLPIPDRVRHATTIPISRILLSILVFALTLVPARVSTTLSDILLVFALTSTYFLPALLHVVAHFFRRPIAIVVPQVPGTPLPSQPRSNPADELLLRKEHALQKRQFRKRIVWDLGVWLLLVGGVAGLAAAVGRVAGEW</sequence>
<feature type="transmembrane region" description="Helical" evidence="2">
    <location>
        <begin position="84"/>
        <end position="103"/>
    </location>
</feature>
<dbReference type="OrthoDB" id="3259324at2759"/>
<feature type="transmembrane region" description="Helical" evidence="2">
    <location>
        <begin position="176"/>
        <end position="193"/>
    </location>
</feature>
<proteinExistence type="predicted"/>
<keyword evidence="4" id="KW-1185">Reference proteome</keyword>
<evidence type="ECO:0000313" key="4">
    <source>
        <dbReference type="Proteomes" id="UP000717328"/>
    </source>
</evidence>
<name>A0A9P7GUD0_9AGAR</name>
<reference evidence="3" key="2">
    <citation type="submission" date="2021-10" db="EMBL/GenBank/DDBJ databases">
        <title>Phylogenomics reveals ancestral predisposition of the termite-cultivated fungus Termitomyces towards a domesticated lifestyle.</title>
        <authorList>
            <person name="Auxier B."/>
            <person name="Grum-Grzhimaylo A."/>
            <person name="Cardenas M.E."/>
            <person name="Lodge J.D."/>
            <person name="Laessoe T."/>
            <person name="Pedersen O."/>
            <person name="Smith M.E."/>
            <person name="Kuyper T.W."/>
            <person name="Franco-Molano E.A."/>
            <person name="Baroni T.J."/>
            <person name="Aanen D.K."/>
        </authorList>
    </citation>
    <scope>NUCLEOTIDE SEQUENCE</scope>
    <source>
        <strain evidence="3">D49</strain>
    </source>
</reference>
<dbReference type="AlphaFoldDB" id="A0A9P7GUD0"/>
<organism evidence="3 4">
    <name type="scientific">Sphagnurus paluster</name>
    <dbReference type="NCBI Taxonomy" id="117069"/>
    <lineage>
        <taxon>Eukaryota</taxon>
        <taxon>Fungi</taxon>
        <taxon>Dikarya</taxon>
        <taxon>Basidiomycota</taxon>
        <taxon>Agaricomycotina</taxon>
        <taxon>Agaricomycetes</taxon>
        <taxon>Agaricomycetidae</taxon>
        <taxon>Agaricales</taxon>
        <taxon>Tricholomatineae</taxon>
        <taxon>Lyophyllaceae</taxon>
        <taxon>Sphagnurus</taxon>
    </lineage>
</organism>
<feature type="transmembrane region" description="Helical" evidence="2">
    <location>
        <begin position="205"/>
        <end position="224"/>
    </location>
</feature>
<feature type="transmembrane region" description="Helical" evidence="2">
    <location>
        <begin position="453"/>
        <end position="474"/>
    </location>
</feature>
<protein>
    <submittedName>
        <fullName evidence="3">Uncharacterized protein</fullName>
    </submittedName>
</protein>
<keyword evidence="2" id="KW-0812">Transmembrane</keyword>
<dbReference type="EMBL" id="JABCKI010000074">
    <property type="protein sequence ID" value="KAG5653112.1"/>
    <property type="molecule type" value="Genomic_DNA"/>
</dbReference>
<comment type="caution">
    <text evidence="3">The sequence shown here is derived from an EMBL/GenBank/DDBJ whole genome shotgun (WGS) entry which is preliminary data.</text>
</comment>
<accession>A0A9P7GUD0</accession>
<feature type="transmembrane region" description="Helical" evidence="2">
    <location>
        <begin position="239"/>
        <end position="260"/>
    </location>
</feature>
<feature type="compositionally biased region" description="Acidic residues" evidence="1">
    <location>
        <begin position="28"/>
        <end position="39"/>
    </location>
</feature>
<evidence type="ECO:0000313" key="3">
    <source>
        <dbReference type="EMBL" id="KAG5653112.1"/>
    </source>
</evidence>